<dbReference type="GO" id="GO:0016020">
    <property type="term" value="C:membrane"/>
    <property type="evidence" value="ECO:0007669"/>
    <property type="project" value="UniProtKB-SubCell"/>
</dbReference>
<proteinExistence type="predicted"/>
<accession>A0A967KGC8</accession>
<dbReference type="InterPro" id="IPR050557">
    <property type="entry name" value="RTX_toxin/Mannuronan_C5-epim"/>
</dbReference>
<evidence type="ECO:0000256" key="7">
    <source>
        <dbReference type="ARBA" id="ARBA00023136"/>
    </source>
</evidence>
<name>A0A967KGC8_9PROT</name>
<dbReference type="GO" id="GO:0005576">
    <property type="term" value="C:extracellular region"/>
    <property type="evidence" value="ECO:0007669"/>
    <property type="project" value="UniProtKB-SubCell"/>
</dbReference>
<dbReference type="Pfam" id="PF00353">
    <property type="entry name" value="HemolysinCabind"/>
    <property type="match status" value="15"/>
</dbReference>
<reference evidence="9" key="1">
    <citation type="submission" date="2020-03" db="EMBL/GenBank/DDBJ databases">
        <title>Genome of Pelagibius litoralis DSM 21314T.</title>
        <authorList>
            <person name="Wang G."/>
        </authorList>
    </citation>
    <scope>NUCLEOTIDE SEQUENCE</scope>
    <source>
        <strain evidence="9">DSM 21314</strain>
    </source>
</reference>
<evidence type="ECO:0000256" key="4">
    <source>
        <dbReference type="ARBA" id="ARBA00022656"/>
    </source>
</evidence>
<comment type="subcellular location">
    <subcellularLocation>
        <location evidence="1">Membrane</location>
    </subcellularLocation>
    <subcellularLocation>
        <location evidence="2">Secreted</location>
    </subcellularLocation>
</comment>
<gene>
    <name evidence="9" type="ORF">HBA54_25850</name>
</gene>
<evidence type="ECO:0000256" key="5">
    <source>
        <dbReference type="ARBA" id="ARBA00022737"/>
    </source>
</evidence>
<dbReference type="EMBL" id="JAAQPH010000030">
    <property type="protein sequence ID" value="NIA72030.1"/>
    <property type="molecule type" value="Genomic_DNA"/>
</dbReference>
<evidence type="ECO:0000256" key="8">
    <source>
        <dbReference type="SAM" id="MobiDB-lite"/>
    </source>
</evidence>
<evidence type="ECO:0000256" key="2">
    <source>
        <dbReference type="ARBA" id="ARBA00004613"/>
    </source>
</evidence>
<dbReference type="InterPro" id="IPR011049">
    <property type="entry name" value="Serralysin-like_metalloprot_C"/>
</dbReference>
<dbReference type="InterPro" id="IPR003995">
    <property type="entry name" value="RTX_toxin_determinant-A"/>
</dbReference>
<dbReference type="PANTHER" id="PTHR38340">
    <property type="entry name" value="S-LAYER PROTEIN"/>
    <property type="match status" value="1"/>
</dbReference>
<dbReference type="GO" id="GO:0005509">
    <property type="term" value="F:calcium ion binding"/>
    <property type="evidence" value="ECO:0007669"/>
    <property type="project" value="InterPro"/>
</dbReference>
<organism evidence="9 10">
    <name type="scientific">Pelagibius litoralis</name>
    <dbReference type="NCBI Taxonomy" id="374515"/>
    <lineage>
        <taxon>Bacteria</taxon>
        <taxon>Pseudomonadati</taxon>
        <taxon>Pseudomonadota</taxon>
        <taxon>Alphaproteobacteria</taxon>
        <taxon>Rhodospirillales</taxon>
        <taxon>Rhodovibrionaceae</taxon>
        <taxon>Pelagibius</taxon>
    </lineage>
</organism>
<keyword evidence="7" id="KW-0472">Membrane</keyword>
<dbReference type="PANTHER" id="PTHR38340:SF1">
    <property type="entry name" value="S-LAYER PROTEIN"/>
    <property type="match status" value="1"/>
</dbReference>
<dbReference type="PRINTS" id="PR01488">
    <property type="entry name" value="RTXTOXINA"/>
</dbReference>
<feature type="region of interest" description="Disordered" evidence="8">
    <location>
        <begin position="887"/>
        <end position="919"/>
    </location>
</feature>
<comment type="caution">
    <text evidence="9">The sequence shown here is derived from an EMBL/GenBank/DDBJ whole genome shotgun (WGS) entry which is preliminary data.</text>
</comment>
<dbReference type="InterPro" id="IPR018511">
    <property type="entry name" value="Hemolysin-typ_Ca-bd_CS"/>
</dbReference>
<dbReference type="GO" id="GO:0090729">
    <property type="term" value="F:toxin activity"/>
    <property type="evidence" value="ECO:0007669"/>
    <property type="project" value="UniProtKB-KW"/>
</dbReference>
<dbReference type="PRINTS" id="PR00313">
    <property type="entry name" value="CABNDNGRPT"/>
</dbReference>
<protein>
    <recommendedName>
        <fullName evidence="11">Ca2+-binding protein, RTX toxin-related</fullName>
    </recommendedName>
</protein>
<dbReference type="RefSeq" id="WP_167230643.1">
    <property type="nucleotide sequence ID" value="NZ_JAAQPH010000030.1"/>
</dbReference>
<evidence type="ECO:0000313" key="10">
    <source>
        <dbReference type="Proteomes" id="UP000761264"/>
    </source>
</evidence>
<keyword evidence="5" id="KW-0677">Repeat</keyword>
<dbReference type="SUPFAM" id="SSF101898">
    <property type="entry name" value="NHL repeat"/>
    <property type="match status" value="1"/>
</dbReference>
<keyword evidence="10" id="KW-1185">Reference proteome</keyword>
<dbReference type="PROSITE" id="PS00330">
    <property type="entry name" value="HEMOLYSIN_CALCIUM"/>
    <property type="match status" value="7"/>
</dbReference>
<evidence type="ECO:0000256" key="1">
    <source>
        <dbReference type="ARBA" id="ARBA00004370"/>
    </source>
</evidence>
<evidence type="ECO:0000256" key="6">
    <source>
        <dbReference type="ARBA" id="ARBA00023026"/>
    </source>
</evidence>
<sequence length="1899" mass="185911">MSDSLLPSVAATESSALDAASNEVSTQISVTEAPGLESTGVGTAALKGQAVAPVTLAPPAPGETLVVAPQAGAIYVLDFMPQDATVQSDGDNLIFVFDDSGDGGADRQIVFENLAELTGEGEAPTFQIAGTSFSTDVLFNQAQVLAGVSDPLETAIGEDGDALGGGATAYSDNLGDVIELLTAQGVIAPTELQFGLAAVEDDAIFLAAEAEEELVVPDILINEIGVSLFQVVEVPQPDGGVDPTDGVRSFIELRNVTGEGAETADLTVQIINPDGELINLGIPGGIVIPDGGFLVLSQVATTEGELFIENSVQVFTADGLLVSESVFPGGTPWNLGADTTEPLAVNLVYGLGGEDQTGVDTFAANLEAGDLGPLASPNFAAVPGEPGLGAPPAGFGSPLLNLNFDTFNGLFTGNTQVFSRFNAEDSDSQNDWTTNQVPADGNLNNTDITDSGALVLSGAAGNAGIIHVSGFGVVTLLVSEADVTAVTFEANASFAESGIAAAPDGTIYFTDAVSGDILRLPLGGQVEVFVEAGDITGITGAGSSDPEDLIFAPDGQLYLVDEETNSILRIDPATGNVSSLTSENQLIGLAPFNAIDNLGGLVASADGTTLYLAVDGDPVDGIVAIDVATGLPSIVAEGAPFDDIHSFMALAPNGDLIVADNDGAGELLHRVTPDGTVTTFLSSAQLIAATGGGVDLQGGFWFDADGNFFLTALHTQSIFVFINTDPVTGEVNANGVELFSTDDIINALGAADLLGGAVNFPFPVEAPGLVAANNADRLNDDLNPQQDNPDPLAGQNYLQVADLEVGEILEGAGGPDFLLGGAGADSLYGGSQDLVADQAAKVEDQLTAIAGGALPSELEPGAYFSDHNDFLFGDAGNDALYGGAGGDHLIGGEGQDSADGGSGNDRIFGDGDPDIGGLPEPEVGPVLLSDYNDVLAGDALNNLDPGIAGFVFGGDDSVYGGLGDDLMAGEALATGEDAEVSVVNEDILGFSGPRGNDYLDGEEGANTIAGEALAIGSGELLAEADNNSEDPGGVGNDQILGGQGAATLAGEALASADSGLAQAEASNNATAGAAGEDVIFGSDQSDRIAGEALAVNDDGDAIASLVSSAQGQFTNVSGDVITGGDGADTIAGESSAITVSGAATATVGLSSSFDGTVGSDDIQGGNDESGGAGNGNMIAGEGLAISDDDAAFADATIFGGLGAVAGDDNITGAAGTDSLAGELLASADALASLGLTMDAVDGSAGNDSIVAGDDSDVLGGEVIATGGSADVTVALGGEEDATVGDDSLFGGAGADSLAGEIFVDVDGALTGSLAQQSLAAGNNSVGSDEIFGGTEGDDIAGEVLAEVGAESVFSLSNTGLGAGLVGSDNISGGGGNNLNRIAGEGLVVGALALTIANSAEAVAAFVGNDTIVAGNGSNTVAGEGLGFELDGAAMTITNTAEAGADAGGGGDPNGSAGNDSITLGNGGDGDVGNIVAGEGLIEGAGALTVNNVNNTAVLGVAGSDTITSGSNNDWIAGDGLATQGGNVTVNNGNGAEVGGDDSIVAGAGADLISGDAMVVDGGGTATTNDGGSDTIEGGAGNDRIAGDTLALGAGSVGNSNFGGDDLIYGDRSDGDGGAGDLIAGDLLVLDGATGTSDGGGNDVIYGGAGNDTIFGDTNATDIDGGNDTIFGGDGDDEIFGNSGDDDLDGDDGNDTIFGDAGNDTLLGGVGGDSLFGGDGNDELNGGAGEDFLDGGIGNDSLFGGSGADDLLGGAGNDTLSGGNGVDNLSDGIGSDLIRGGGDGDIIDLAADGSTDTISFFDIDDAGDVVTGFDAGDPAAGGDVLDLIELLSNNSDFVGVDLGAAIGGGYVELIDNNGNAEVYVDLDGNGGLDVPVLLATLNGIDLGADPTALDLNVLVA</sequence>
<dbReference type="Proteomes" id="UP000761264">
    <property type="component" value="Unassembled WGS sequence"/>
</dbReference>
<dbReference type="SUPFAM" id="SSF50969">
    <property type="entry name" value="YVTN repeat-like/Quinoprotein amine dehydrogenase"/>
    <property type="match status" value="1"/>
</dbReference>
<dbReference type="SUPFAM" id="SSF51120">
    <property type="entry name" value="beta-Roll"/>
    <property type="match status" value="2"/>
</dbReference>
<keyword evidence="4" id="KW-0800">Toxin</keyword>
<dbReference type="Gene3D" id="2.150.10.10">
    <property type="entry name" value="Serralysin-like metalloprotease, C-terminal"/>
    <property type="match status" value="3"/>
</dbReference>
<evidence type="ECO:0000256" key="3">
    <source>
        <dbReference type="ARBA" id="ARBA00022525"/>
    </source>
</evidence>
<dbReference type="InterPro" id="IPR015943">
    <property type="entry name" value="WD40/YVTN_repeat-like_dom_sf"/>
</dbReference>
<dbReference type="Gene3D" id="2.130.10.10">
    <property type="entry name" value="YVTN repeat-like/Quinoprotein amine dehydrogenase"/>
    <property type="match status" value="1"/>
</dbReference>
<evidence type="ECO:0008006" key="11">
    <source>
        <dbReference type="Google" id="ProtNLM"/>
    </source>
</evidence>
<keyword evidence="3" id="KW-0964">Secreted</keyword>
<keyword evidence="6" id="KW-0843">Virulence</keyword>
<evidence type="ECO:0000313" key="9">
    <source>
        <dbReference type="EMBL" id="NIA72030.1"/>
    </source>
</evidence>
<feature type="region of interest" description="Disordered" evidence="8">
    <location>
        <begin position="1443"/>
        <end position="1463"/>
    </location>
</feature>
<dbReference type="InterPro" id="IPR011044">
    <property type="entry name" value="Quino_amine_DH_bsu"/>
</dbReference>
<dbReference type="InterPro" id="IPR001343">
    <property type="entry name" value="Hemolysn_Ca-bd"/>
</dbReference>